<protein>
    <recommendedName>
        <fullName evidence="4">Pollen Ole e 1 allergen and extensin family protein</fullName>
    </recommendedName>
</protein>
<dbReference type="AlphaFoldDB" id="A0A830CZI6"/>
<dbReference type="OrthoDB" id="898896at2759"/>
<gene>
    <name evidence="2" type="ORF">PHJA_002095200</name>
</gene>
<evidence type="ECO:0000256" key="1">
    <source>
        <dbReference type="SAM" id="SignalP"/>
    </source>
</evidence>
<organism evidence="2 3">
    <name type="scientific">Phtheirospermum japonicum</name>
    <dbReference type="NCBI Taxonomy" id="374723"/>
    <lineage>
        <taxon>Eukaryota</taxon>
        <taxon>Viridiplantae</taxon>
        <taxon>Streptophyta</taxon>
        <taxon>Embryophyta</taxon>
        <taxon>Tracheophyta</taxon>
        <taxon>Spermatophyta</taxon>
        <taxon>Magnoliopsida</taxon>
        <taxon>eudicotyledons</taxon>
        <taxon>Gunneridae</taxon>
        <taxon>Pentapetalae</taxon>
        <taxon>asterids</taxon>
        <taxon>lamiids</taxon>
        <taxon>Lamiales</taxon>
        <taxon>Orobanchaceae</taxon>
        <taxon>Orobanchaceae incertae sedis</taxon>
        <taxon>Phtheirospermum</taxon>
    </lineage>
</organism>
<dbReference type="PANTHER" id="PTHR34458:SF11">
    <property type="entry name" value="MD-2-RELATED LIPID-RECOGNITION DOMAIN-CONTAINING PROTEIN"/>
    <property type="match status" value="1"/>
</dbReference>
<reference evidence="2" key="1">
    <citation type="submission" date="2020-07" db="EMBL/GenBank/DDBJ databases">
        <title>Ethylene signaling mediates host invasion by parasitic plants.</title>
        <authorList>
            <person name="Yoshida S."/>
        </authorList>
    </citation>
    <scope>NUCLEOTIDE SEQUENCE</scope>
    <source>
        <strain evidence="2">Okayama</strain>
    </source>
</reference>
<comment type="caution">
    <text evidence="2">The sequence shown here is derived from an EMBL/GenBank/DDBJ whole genome shotgun (WGS) entry which is preliminary data.</text>
</comment>
<dbReference type="PANTHER" id="PTHR34458">
    <property type="entry name" value="POLLEN OLE E 1 ALLERGEN AND EXTENSIN FAMILY PROTEIN-RELATED"/>
    <property type="match status" value="1"/>
</dbReference>
<dbReference type="InterPro" id="IPR040404">
    <property type="entry name" value="Phylloplanin-like"/>
</dbReference>
<keyword evidence="1" id="KW-0732">Signal</keyword>
<dbReference type="Proteomes" id="UP000653305">
    <property type="component" value="Unassembled WGS sequence"/>
</dbReference>
<feature type="chain" id="PRO_5032388722" description="Pollen Ole e 1 allergen and extensin family protein" evidence="1">
    <location>
        <begin position="25"/>
        <end position="146"/>
    </location>
</feature>
<accession>A0A830CZI6</accession>
<keyword evidence="3" id="KW-1185">Reference proteome</keyword>
<evidence type="ECO:0000313" key="2">
    <source>
        <dbReference type="EMBL" id="GFP99511.1"/>
    </source>
</evidence>
<proteinExistence type="predicted"/>
<feature type="signal peptide" evidence="1">
    <location>
        <begin position="1"/>
        <end position="24"/>
    </location>
</feature>
<dbReference type="EMBL" id="BMAC01000577">
    <property type="protein sequence ID" value="GFP99511.1"/>
    <property type="molecule type" value="Genomic_DNA"/>
</dbReference>
<evidence type="ECO:0000313" key="3">
    <source>
        <dbReference type="Proteomes" id="UP000653305"/>
    </source>
</evidence>
<name>A0A830CZI6_9LAMI</name>
<sequence length="146" mass="15629">MAFSSNIFLVITLLSIASLTLCSAQIQNTNVTLAGVITCPNTSLSSAGTFRVIPQAQVDVVCTSFFIPRVTKSAKTNFVGVYSLSFSQSDISFNNPELCYLNVTLPMNSCTFSPPGGAIRFPILAIRSPFGVVIDYFPGAPTYVRA</sequence>
<evidence type="ECO:0008006" key="4">
    <source>
        <dbReference type="Google" id="ProtNLM"/>
    </source>
</evidence>